<protein>
    <submittedName>
        <fullName evidence="1">Uncharacterized protein</fullName>
    </submittedName>
</protein>
<dbReference type="Proteomes" id="UP001208938">
    <property type="component" value="Unassembled WGS sequence"/>
</dbReference>
<accession>A0ABT3GW01</accession>
<gene>
    <name evidence="1" type="ORF">OKW52_05355</name>
</gene>
<comment type="caution">
    <text evidence="1">The sequence shown here is derived from an EMBL/GenBank/DDBJ whole genome shotgun (WGS) entry which is preliminary data.</text>
</comment>
<sequence>MADTDAALAAGWRAAVQAVADSRAAPLSARHALHAAVALDRLSDLAHARRAALPSPLARAGDILSFRAALRAADPAFGPLMDLTACSANGPHLALIATQIPPEGFASLPVGDLMVSLYNAGTVPRLYLVTPAESLPMQPLLQAALDWWRVVVPHAAAG</sequence>
<proteinExistence type="predicted"/>
<name>A0ABT3GW01_9RHOB</name>
<keyword evidence="2" id="KW-1185">Reference proteome</keyword>
<reference evidence="1 2" key="1">
    <citation type="submission" date="2022-10" db="EMBL/GenBank/DDBJ databases">
        <title>Pararhodobacter sp. nov., isolated from marine algae.</title>
        <authorList>
            <person name="Choi B.J."/>
            <person name="Kim J.M."/>
            <person name="Lee J.K."/>
            <person name="Choi D.G."/>
            <person name="Jeon C.O."/>
        </authorList>
    </citation>
    <scope>NUCLEOTIDE SEQUENCE [LARGE SCALE GENOMIC DNA]</scope>
    <source>
        <strain evidence="1 2">ZQ420</strain>
    </source>
</reference>
<dbReference type="EMBL" id="JAPDFL010000001">
    <property type="protein sequence ID" value="MCW1931703.1"/>
    <property type="molecule type" value="Genomic_DNA"/>
</dbReference>
<dbReference type="RefSeq" id="WP_264504795.1">
    <property type="nucleotide sequence ID" value="NZ_JAPDFL010000001.1"/>
</dbReference>
<evidence type="ECO:0000313" key="2">
    <source>
        <dbReference type="Proteomes" id="UP001208938"/>
    </source>
</evidence>
<organism evidence="1 2">
    <name type="scientific">Pararhodobacter zhoushanensis</name>
    <dbReference type="NCBI Taxonomy" id="2479545"/>
    <lineage>
        <taxon>Bacteria</taxon>
        <taxon>Pseudomonadati</taxon>
        <taxon>Pseudomonadota</taxon>
        <taxon>Alphaproteobacteria</taxon>
        <taxon>Rhodobacterales</taxon>
        <taxon>Paracoccaceae</taxon>
        <taxon>Pararhodobacter</taxon>
    </lineage>
</organism>
<evidence type="ECO:0000313" key="1">
    <source>
        <dbReference type="EMBL" id="MCW1931703.1"/>
    </source>
</evidence>